<evidence type="ECO:0000313" key="1">
    <source>
        <dbReference type="EMBL" id="MBB3088052.1"/>
    </source>
</evidence>
<protein>
    <submittedName>
        <fullName evidence="1">Uncharacterized protein</fullName>
    </submittedName>
</protein>
<sequence>MALATSVYPPGYPIRRERLGVFLSGPSSAAVRRTS</sequence>
<dbReference type="AlphaFoldDB" id="A0A7W5A1Q6"/>
<name>A0A7W5A1Q6_9ACTN</name>
<organism evidence="1 2">
    <name type="scientific">Nocardioides albus</name>
    <dbReference type="NCBI Taxonomy" id="1841"/>
    <lineage>
        <taxon>Bacteria</taxon>
        <taxon>Bacillati</taxon>
        <taxon>Actinomycetota</taxon>
        <taxon>Actinomycetes</taxon>
        <taxon>Propionibacteriales</taxon>
        <taxon>Nocardioidaceae</taxon>
        <taxon>Nocardioides</taxon>
    </lineage>
</organism>
<proteinExistence type="predicted"/>
<keyword evidence="2" id="KW-1185">Reference proteome</keyword>
<comment type="caution">
    <text evidence="1">The sequence shown here is derived from an EMBL/GenBank/DDBJ whole genome shotgun (WGS) entry which is preliminary data.</text>
</comment>
<reference evidence="1 2" key="1">
    <citation type="submission" date="2020-08" db="EMBL/GenBank/DDBJ databases">
        <title>Genomic Encyclopedia of Type Strains, Phase III (KMG-III): the genomes of soil and plant-associated and newly described type strains.</title>
        <authorList>
            <person name="Whitman W."/>
        </authorList>
    </citation>
    <scope>NUCLEOTIDE SEQUENCE [LARGE SCALE GENOMIC DNA]</scope>
    <source>
        <strain evidence="1 2">CECT 3302</strain>
    </source>
</reference>
<accession>A0A7W5A1Q6</accession>
<dbReference type="EMBL" id="JACHXG010000002">
    <property type="protein sequence ID" value="MBB3088052.1"/>
    <property type="molecule type" value="Genomic_DNA"/>
</dbReference>
<evidence type="ECO:0000313" key="2">
    <source>
        <dbReference type="Proteomes" id="UP000577707"/>
    </source>
</evidence>
<gene>
    <name evidence="1" type="ORF">FHS12_000985</name>
</gene>
<dbReference type="Proteomes" id="UP000577707">
    <property type="component" value="Unassembled WGS sequence"/>
</dbReference>